<dbReference type="InterPro" id="IPR010710">
    <property type="entry name" value="DUF1289"/>
</dbReference>
<dbReference type="Pfam" id="PF06945">
    <property type="entry name" value="DUF1289"/>
    <property type="match status" value="1"/>
</dbReference>
<reference evidence="1" key="1">
    <citation type="journal article" date="2020" name="mSystems">
        <title>Genome- and Community-Level Interaction Insights into Carbon Utilization and Element Cycling Functions of Hydrothermarchaeota in Hydrothermal Sediment.</title>
        <authorList>
            <person name="Zhou Z."/>
            <person name="Liu Y."/>
            <person name="Xu W."/>
            <person name="Pan J."/>
            <person name="Luo Z.H."/>
            <person name="Li M."/>
        </authorList>
    </citation>
    <scope>NUCLEOTIDE SEQUENCE [LARGE SCALE GENOMIC DNA]</scope>
    <source>
        <strain evidence="1">HyVt-346</strain>
    </source>
</reference>
<dbReference type="RefSeq" id="WP_283709232.1">
    <property type="nucleotide sequence ID" value="NZ_CASHZX010000001.1"/>
</dbReference>
<evidence type="ECO:0000313" key="1">
    <source>
        <dbReference type="EMBL" id="HEA17917.1"/>
    </source>
</evidence>
<comment type="caution">
    <text evidence="1">The sequence shown here is derived from an EMBL/GenBank/DDBJ whole genome shotgun (WGS) entry which is preliminary data.</text>
</comment>
<sequence>MNSTPKKSSSLLKTDCIGKCHRLKGYCSGCGRTSDEIFDWIILSDQEKQAILDTPREDVNNP</sequence>
<name>A0A7V1GFY3_9GAMM</name>
<accession>A0A7V1GFY3</accession>
<dbReference type="EMBL" id="DRGM01000167">
    <property type="protein sequence ID" value="HEA17917.1"/>
    <property type="molecule type" value="Genomic_DNA"/>
</dbReference>
<organism evidence="1">
    <name type="scientific">Pseudoalteromonas prydzensis</name>
    <dbReference type="NCBI Taxonomy" id="182141"/>
    <lineage>
        <taxon>Bacteria</taxon>
        <taxon>Pseudomonadati</taxon>
        <taxon>Pseudomonadota</taxon>
        <taxon>Gammaproteobacteria</taxon>
        <taxon>Alteromonadales</taxon>
        <taxon>Pseudoalteromonadaceae</taxon>
        <taxon>Pseudoalteromonas</taxon>
    </lineage>
</organism>
<dbReference type="Proteomes" id="UP000886188">
    <property type="component" value="Unassembled WGS sequence"/>
</dbReference>
<gene>
    <name evidence="1" type="ORF">ENH88_16025</name>
</gene>
<proteinExistence type="predicted"/>
<dbReference type="AlphaFoldDB" id="A0A7V1GFY3"/>
<protein>
    <submittedName>
        <fullName evidence="1">DUF1289 domain-containing protein</fullName>
    </submittedName>
</protein>